<accession>Q984G8</accession>
<dbReference type="DNASU" id="1230853"/>
<evidence type="ECO:0000313" key="1">
    <source>
        <dbReference type="EMBL" id="BAB53662.1"/>
    </source>
</evidence>
<dbReference type="eggNOG" id="ENOG5033AVS">
    <property type="taxonomic scope" value="Bacteria"/>
</dbReference>
<sequence>MACRPLWWCDVGFYDEMAGVATDLLTEFNQGVVKLKRETPGVVDPEQPWMPVEPTVQIWPLNAVVKRIHQRYEDGILIVETGDMVTFAVPAVVPQLSDFLAIDGTDRAITNLTSIPPAGVVVAYKAWCAA</sequence>
<protein>
    <submittedName>
        <fullName evidence="1">Mlr8012 protein</fullName>
    </submittedName>
</protein>
<dbReference type="EMBL" id="BA000012">
    <property type="protein sequence ID" value="BAB53662.1"/>
    <property type="molecule type" value="Genomic_DNA"/>
</dbReference>
<gene>
    <name evidence="1" type="ordered locus">mlr8012</name>
</gene>
<dbReference type="AlphaFoldDB" id="Q984G8"/>
<organism evidence="1 2">
    <name type="scientific">Mesorhizobium japonicum (strain LMG 29417 / CECT 9101 / MAFF 303099)</name>
    <name type="common">Mesorhizobium loti (strain MAFF 303099)</name>
    <dbReference type="NCBI Taxonomy" id="266835"/>
    <lineage>
        <taxon>Bacteria</taxon>
        <taxon>Pseudomonadati</taxon>
        <taxon>Pseudomonadota</taxon>
        <taxon>Alphaproteobacteria</taxon>
        <taxon>Hyphomicrobiales</taxon>
        <taxon>Phyllobacteriaceae</taxon>
        <taxon>Mesorhizobium</taxon>
    </lineage>
</organism>
<reference evidence="1 2" key="1">
    <citation type="journal article" date="2000" name="DNA Res.">
        <title>Complete genome structure of the nitrogen-fixing symbiotic bacterium Mesorhizobium loti.</title>
        <authorList>
            <person name="Kaneko T."/>
            <person name="Nakamura Y."/>
            <person name="Sato S."/>
            <person name="Asamizu E."/>
            <person name="Kato T."/>
            <person name="Sasamoto S."/>
            <person name="Watanabe A."/>
            <person name="Idesawa K."/>
            <person name="Ishikawa A."/>
            <person name="Kawashima K."/>
            <person name="Kimura T."/>
            <person name="Kishida Y."/>
            <person name="Kiyokawa C."/>
            <person name="Kohara M."/>
            <person name="Matsumoto M."/>
            <person name="Matsuno A."/>
            <person name="Mochizuki Y."/>
            <person name="Nakayama S."/>
            <person name="Nakazaki N."/>
            <person name="Shimpo S."/>
            <person name="Sugimoto M."/>
            <person name="Takeuchi C."/>
            <person name="Yamada M."/>
            <person name="Tabata S."/>
        </authorList>
    </citation>
    <scope>NUCLEOTIDE SEQUENCE [LARGE SCALE GENOMIC DNA]</scope>
    <source>
        <strain evidence="2">LMG 29417 / CECT 9101 / MAFF 303099</strain>
    </source>
</reference>
<dbReference type="KEGG" id="mlo:mlr8012"/>
<proteinExistence type="predicted"/>
<dbReference type="HOGENOM" id="CLU_166089_0_0_5"/>
<evidence type="ECO:0000313" key="2">
    <source>
        <dbReference type="Proteomes" id="UP000000552"/>
    </source>
</evidence>
<name>Q984G8_RHILO</name>
<dbReference type="Proteomes" id="UP000000552">
    <property type="component" value="Chromosome"/>
</dbReference>
<dbReference type="PATRIC" id="fig|266835.9.peg.6406"/>